<protein>
    <submittedName>
        <fullName evidence="5">Mitogen-activated protein kinase kinase kinase 5</fullName>
        <ecNumber evidence="5">2.7.11.25</ecNumber>
    </submittedName>
</protein>
<feature type="compositionally biased region" description="Basic and acidic residues" evidence="3">
    <location>
        <begin position="1415"/>
        <end position="1430"/>
    </location>
</feature>
<feature type="compositionally biased region" description="Polar residues" evidence="3">
    <location>
        <begin position="4377"/>
        <end position="4387"/>
    </location>
</feature>
<feature type="region of interest" description="Disordered" evidence="3">
    <location>
        <begin position="4345"/>
        <end position="4387"/>
    </location>
</feature>
<feature type="compositionally biased region" description="Basic and acidic residues" evidence="3">
    <location>
        <begin position="752"/>
        <end position="770"/>
    </location>
</feature>
<keyword evidence="1" id="KW-0547">Nucleotide-binding</keyword>
<proteinExistence type="predicted"/>
<feature type="compositionally biased region" description="Polar residues" evidence="3">
    <location>
        <begin position="405"/>
        <end position="425"/>
    </location>
</feature>
<feature type="compositionally biased region" description="Basic and acidic residues" evidence="3">
    <location>
        <begin position="870"/>
        <end position="893"/>
    </location>
</feature>
<feature type="region of interest" description="Disordered" evidence="3">
    <location>
        <begin position="3670"/>
        <end position="3702"/>
    </location>
</feature>
<feature type="region of interest" description="Disordered" evidence="3">
    <location>
        <begin position="3715"/>
        <end position="3748"/>
    </location>
</feature>
<feature type="region of interest" description="Disordered" evidence="3">
    <location>
        <begin position="859"/>
        <end position="900"/>
    </location>
</feature>
<feature type="compositionally biased region" description="Low complexity" evidence="3">
    <location>
        <begin position="3372"/>
        <end position="3395"/>
    </location>
</feature>
<dbReference type="InterPro" id="IPR017441">
    <property type="entry name" value="Protein_kinase_ATP_BS"/>
</dbReference>
<dbReference type="InterPro" id="IPR000719">
    <property type="entry name" value="Prot_kinase_dom"/>
</dbReference>
<feature type="region of interest" description="Disordered" evidence="3">
    <location>
        <begin position="991"/>
        <end position="1047"/>
    </location>
</feature>
<keyword evidence="2" id="KW-0175">Coiled coil</keyword>
<feature type="compositionally biased region" description="Basic and acidic residues" evidence="3">
    <location>
        <begin position="4757"/>
        <end position="4768"/>
    </location>
</feature>
<feature type="region of interest" description="Disordered" evidence="3">
    <location>
        <begin position="3987"/>
        <end position="4012"/>
    </location>
</feature>
<dbReference type="InterPro" id="IPR011009">
    <property type="entry name" value="Kinase-like_dom_sf"/>
</dbReference>
<feature type="compositionally biased region" description="Basic and acidic residues" evidence="3">
    <location>
        <begin position="4624"/>
        <end position="4636"/>
    </location>
</feature>
<feature type="region of interest" description="Disordered" evidence="3">
    <location>
        <begin position="2859"/>
        <end position="2919"/>
    </location>
</feature>
<sequence>MEIFTPKPKAQKRFEVKVPDPYKFLRTLGQGRFGSVHEVSKPPSDEHFAMKVLPFTCEADFKKNEHEISKLKDIKHRNVVDFVEAIEGDNTHFVVLELCSHSLQDEISEHKKLGGKMDVVRVYRVMRDVLGGLVYLHSRGQIYGDLKGPNVLIGKDGTAKLGDFGGVVGVGTMITSNPAECGTMQYWAPEFFKLTMQSDSQIGSSAGDMWAFGLLLLEMLTGRSWIVGRCSVEIERSVLGFDIDRMCESEGIVGEVQVLLSLLLSDNPSQRISSAELIRSNRLQSILHQETPLSRFYAEKLAATRIKLHDALHATATEHEALLKEQEAMIQLQQALLNEQEQHVKAQHRLSQQEQEHQTDKIRILSLEKAHFELQMQLSNTHEQLIQHQQALHKEQEEHRITKQLLNQQIQPRPTNTTNRSSSNPLPAVPTIENQRQPIVDVTPNPFRPTSSITWSSKVESQVPAVDWQRLQQLHLKSDRFNLSPKEEEYFFSLPVRHILNPVVVTPRDVPNYVQSTLSSNPKFICQDPSHFRVDSNIITRTDVGCSPSGTSMFSSLFLADVFRNGVISVDFTIISLIDNGGIFFGLVDSTSPLPKTHEAVGCDVKNSVSLDKFGRLDLNTPLSDSFEECHNHLKEGDCVRMEVDLDSTPRTVRFFVNSEAGECYMSGIPSSVRIGLLDLYTLPMLGCINFLKPYTWNTDQSEQDQLKIRLNSLVERILPFHSSYDPTLISQGKSSTKGKGKKGSKTVEQSKLPDSKPEPTAKKKSTAEKSKKKAPSTTAQSKVEVFDEETDTYPEQANFPEFFLLITQFPTDLNALFTLEQLLEAKGLSIGAVINIHSVPVVSDEYLNRLPYSFSASLLPPTPVPSDPTQEKKKDKKAIEPEKKAEKAKSKQSESGTDPEYFLSEAGQKLLDLDIQHDELVGESILKTISSTVDRAPLVSLYQQIHLIKSSLPTSTASFLHMTFIFDLCLREILSGTPLISSDLKLPVQTETDVSPSGESTQKVPTPDFNPESTSKVPTSSPQPKSKLSKSSVAEKQPTPETVAGEQPARIDALQLLFQLSSPFPALSDPPFGNSSIAAPQPILYRRKTGLQLLTEVHQLLCPKLLLKLESDDVQTESSTLMQNLIQEKEKASLDRLEHLRTLVFSEILENHRQKAENPDDMDDAEEEAKAKEETEKDIRIINSDLPLNHFLWSDSGRTVLSTEQLSGTEKPKDESTEQAEEGKVKGTKGTKGEGKGKKRGKSAEPKGEAKSEGKPKEKKERPPTGDKKKRRSRPTTPSEPPLTPTTQPDDSSELTQQPPPSTESQLSGEFCADLQTYRAVSRTTEQQLVQNVKKPGEKSDPTSTLPLRTDAAGHDDWFATRKVDEAQRQATPFQELFGVVPKLPQREFEMEEGLVLDSIIKSVSKTASSVSDRQSRDSKLRETTRSSFERGMSASGRRSSSAARSSSTTTEPASSRSTTSSNNHFRQTMLNAISNRTVPPEAAPKPKESITRPMFLSRGGQNRSNASSTASLAQSEEKMEMARQFFISDAPRLLDTKQTMIVPSFGRSLKMPPTFFNLVISPSPADKALPAPLISLAELIRKSSSAPLGQPTPPKSTEAASFTAAFHNPHAFPALVVSGKFTKPKHQATLAPMAALVLNSRRSFYTASSNNAVFFKQKKTEDVAVPLAILCSLPSSSDMQLNISPGASNTSVFPSLSHLTRSIEYAFSAFQSSFHSARFKREDDVRKKTEQVIEALSTLPSYLSTVNEELKQAAVTTPNGKDKTKKRRLSARNSQRQVQQEMIARNEALIVHGPGLLASNLTDACVPLLSPFTFHAHTAAVFVAGKSLFDGKAKKLGVLRDSGAFPNTLTLSNGVSFILPPGISSSRGMNSNTFLGILQLPPLVSKVPSPLSILIAQNSTQTSLKSAILNFAEAVRLVSIDSATITEAQQKLFPHSIQPPDMLTLADIDGDFAEGRDFFSRISERDLSAVLREQDLMHSSSGRIGGGVKSAMARYFGEVYSGPEDDEERENMGVLDDMFLHLLLCASFSEMLTKQADPTHHTFASSSTSTLLGGTFVAPEFFSKFYPSSNTAQTAAAFIPSTPVARNMRESTAEKNEIQQFSFSNPSIQITLPSRNEQTNRTTLGSFLFVSEKEKEQEEVVEQFLSPPLTAASRSRRSPSTIQNRAVSPLRSSQTRPNIRFTPFGMGERWDGKPNTASIYDTPEKSTKAKRGGPNSTAKRSRLAETPTEAPTDRQNDTNFKQLRAIYAPPLVDSAEYAVTEEYTQEALSLAMSRLLINDFPVRTQFFAPEDSVLVAIGCVQEKEGIGGIDRTYWVKRASPTAAEVKKRMKTRFSSYLTTVTQSPPSSLSVLLSPSLLDTSNPLNEQFATFSNPRQQVFIKQTVERVGASIETSVSAFHRRGHTFSMRRRARLQIGLQPPTDIPLSADTLAMFSNPDEGQQAATLSPTLLSFALSLREILESVPLASVGTAYQIAVNDLRRAEREINQNKEREQANPSQGDQLEQVKSSAQTHFMSNREYLAISLRGPHKDRLVSAFHRFGIPFEMAPSPIDNTSPLSVVLSPLLSSVHSYFKQETVSSHLLPALSSQIKSLAYQITSIQNHSFDVSSALAQVKQTIANQMSPAAGEDIFRSQYASSQLHASHIAKLVVTADVQYLHTRLMRNPLRSLFMSVFRDALLPASHSLTVRQSVISHIPSYSLNSSSPASIVSGNAFHEDTLPSPTAPVHFEYVSTPSFTSTFSDKTTVSMKTHKSDNPDSIPYDVTYSTVGGQVVSIDSETGTVRVTAAPIAGEGTEQTGRGFGHLLMPDRTAISTQTLLDHRHKSCQAFVEAARAFSIEQGKDGILRYRNGEKVCGMQIPVEEEAEDDDPKAKKGKKAKAKKTEPAPIAPKTAKTSRKGRNRATAEETVDNPFETTTEEEQEVFRRVFTAHFTRILHSADPASISKTSSSNTLHKGVSTTTQPSKQRLSRGATWTLPEELHRFTTPLPEMRVCEPVYECTRSVSGMGTTSVKMSSGEVAVLLANGDVSLCDGNEWMSVNSKGERVARPLFSFPLLPPDLDFSESDDPDIILLRDCFKDVSLPSDLPIDQAAEEGSTIAKPQTREEDDAPTRLGDEADESDEERSQRSLQTLPHKLNTITQHLPAFFPLPASSTLNQFALPPIRSVEAINSDETASVRTRADRVTIVQHNTGERVVHHADGTRVFHSFAFGDSPKLVEKYEQETESLAPMKAMLCVEHPNSPRILISLVQKKIGSFLNQFNRSEDIASSIQGTRLNETPTMNWVREMVTVCLCDGTTLEWSSAEKKIVITKPDNTHIHFTPVGNVSVYCEHPTKKPAAKFGPPTRLPLLFFKTTDGSMTVRPSKRATPILSGVTTNPSFSSTSSNDQRPSSATSSSSSHASLLLSPVLKASSSIPVAPVVTEVTEAYASKRPQTARRVFFTALDGTACWVTARTMKNATPPKRVPGAFFPSLFGQKGIGVDLTLEPQEKDATETTLIDSVLAMPGIEDRDSVDYMEKKLKEMKLKKERIAEQEIDEARKAKRKAAQLARASSITPAQTPKATPPIKPTVTPFSELSQDDEPDKKQNIDPRTSAITAELEISTQRWIARLSALHAHQIQLAQDTLVTTSKQIGQTSLASLQTSPFILPRLFVIRHNGTGFELLRRKAVSRLYPRPTDAQSRTSPIFTNSTSLLKPTANHKPVKVPRQSRLLSHASLIALTPSPRPSPSNGASSDRQTQEKTGVISAQHSTDDLHSQNPLFAYSSPYSDVQNLFYDLLSAVSSDRKRVASEQESMPYTPSPKSPDFASPALSLNTSLILDEGVLEDAFAMKRPTHPQLLQLDQSDAFPLPKSSIHADSFVLTDIPNLLQRTQEPLPALLGHGEAGLQLSLQQFSSILPTEMTQSISGQNLIDVKMERRAPQPESRLSQSSTQQHANISTFNPILTDFSRRVNFFPPSKKLPPGTLISPSRPNWAHIQTPNAHRMPFSHLLESSHQKKKVGLSSMSSKKQSSASPKIKHKLDEAILRSPIVKSMPRKLTPVTSFSRPKSRHSATSTTLSSDVVETKKGPLDVKDEAPTKPKFSPDSFVFADRRETERGVTICLPLVKVEEVSSPERRAMEIAQNANPFADGQPAPKTRSHPLIPPSSSVQHISIQHCPQTLGNPPCGCNPTREEKPAPIETVPSANLFCVTTDPNPPWSPYLPELLRFEPLTIREHFLPPHVHELNLPPTEFNQILNGEKKIPLPPALDPHTKPAQSTLIMTKLVEHPPPPPLLVLLVYEFLVVLEFVSQLRGFKALNRMNLALDAFVDKLWSSFGESVGWVGESVLHERLKSSMLVQLQRLLGLGMGKSVGKKEDKKEEKKGKNAKSAPEPEQDDAPQTPPSLSATSVGNFNSPKAVQGKNTLTPLAVALQQIPSLSKTRLKNDDLYPLALNVLFEKKPLLKAIQKGVQAEEWIVTELLSGGWRKKGTRESFVVPFTSFQQSSWFQTSCVHSFGGLLEITDAVKSLYPVQSSHSKPPTNLPILFSTLPTPPVRRTQQPSSSTQAKPTDAQKSQQLADKLFVRNVVVIRHEREKTLLNQEVSRRADWGATLTNEIQIESKVSRAASRADLGVDGYGGFERLIENELREIKDRHSSAKDNKASKTPHQRSMSVWDNVRGGMQRQGSFVMPNARAKKKELGVPRTPSGFINTGKQSFESIPQSSPISEKDEEKDVFSGDDLDDQISLEIDVTSDSDSNTEKHKITEIPEPGRVLSYFDSVEGRQFRGGDPTDNKRPLTSGGSIVERVKMEQSARAFPPPDMAGSLRETRKSAKRKEVRGVGEVPSTPTTTAHVSMRQFVPRTLSVSPPPESALREEQRQLDGMTERGGKKRAGFDPTKRRPLTTQTRVLPSGTRTGMMSRGIGSATNATRQVKQTKGQS</sequence>
<feature type="compositionally biased region" description="Low complexity" evidence="3">
    <location>
        <begin position="1435"/>
        <end position="1463"/>
    </location>
</feature>
<feature type="region of interest" description="Disordered" evidence="3">
    <location>
        <begin position="729"/>
        <end position="790"/>
    </location>
</feature>
<feature type="compositionally biased region" description="Basic and acidic residues" evidence="3">
    <location>
        <begin position="4845"/>
        <end position="4871"/>
    </location>
</feature>
<keyword evidence="6" id="KW-1185">Reference proteome</keyword>
<feature type="compositionally biased region" description="Low complexity" evidence="3">
    <location>
        <begin position="1019"/>
        <end position="1033"/>
    </location>
</feature>
<feature type="compositionally biased region" description="Basic and acidic residues" evidence="3">
    <location>
        <begin position="4700"/>
        <end position="4709"/>
    </location>
</feature>
<dbReference type="PROSITE" id="PS50011">
    <property type="entry name" value="PROTEIN_KINASE_DOM"/>
    <property type="match status" value="1"/>
</dbReference>
<feature type="compositionally biased region" description="Low complexity" evidence="3">
    <location>
        <begin position="2144"/>
        <end position="2163"/>
    </location>
</feature>
<keyword evidence="5" id="KW-0418">Kinase</keyword>
<feature type="compositionally biased region" description="Polar residues" evidence="3">
    <location>
        <begin position="1464"/>
        <end position="1479"/>
    </location>
</feature>
<reference evidence="5 6" key="1">
    <citation type="journal article" date="2022" name="bioRxiv">
        <title>Genomics of Preaxostyla Flagellates Illuminates Evolutionary Transitions and the Path Towards Mitochondrial Loss.</title>
        <authorList>
            <person name="Novak L.V.F."/>
            <person name="Treitli S.C."/>
            <person name="Pyrih J."/>
            <person name="Halakuc P."/>
            <person name="Pipaliya S.V."/>
            <person name="Vacek V."/>
            <person name="Brzon O."/>
            <person name="Soukal P."/>
            <person name="Eme L."/>
            <person name="Dacks J.B."/>
            <person name="Karnkowska A."/>
            <person name="Elias M."/>
            <person name="Hampl V."/>
        </authorList>
    </citation>
    <scope>NUCLEOTIDE SEQUENCE [LARGE SCALE GENOMIC DNA]</scope>
    <source>
        <strain evidence="5">NAU3</strain>
        <tissue evidence="5">Gut</tissue>
    </source>
</reference>
<feature type="region of interest" description="Disordered" evidence="3">
    <location>
        <begin position="4624"/>
        <end position="4644"/>
    </location>
</feature>
<feature type="compositionally biased region" description="Basic and acidic residues" evidence="3">
    <location>
        <begin position="1211"/>
        <end position="1268"/>
    </location>
</feature>
<feature type="region of interest" description="Disordered" evidence="3">
    <location>
        <begin position="1153"/>
        <end position="1179"/>
    </location>
</feature>
<dbReference type="Proteomes" id="UP001281761">
    <property type="component" value="Unassembled WGS sequence"/>
</dbReference>
<dbReference type="PROSITE" id="PS00107">
    <property type="entry name" value="PROTEIN_KINASE_ATP"/>
    <property type="match status" value="1"/>
</dbReference>
<feature type="region of interest" description="Disordered" evidence="3">
    <location>
        <begin position="2942"/>
        <end position="2969"/>
    </location>
</feature>
<gene>
    <name evidence="5" type="ORF">BLNAU_13675</name>
</gene>
<dbReference type="Pfam" id="PF00069">
    <property type="entry name" value="Pkinase"/>
    <property type="match status" value="1"/>
</dbReference>
<dbReference type="SUPFAM" id="SSF56112">
    <property type="entry name" value="Protein kinase-like (PK-like)"/>
    <property type="match status" value="1"/>
</dbReference>
<feature type="compositionally biased region" description="Polar residues" evidence="3">
    <location>
        <begin position="1501"/>
        <end position="1516"/>
    </location>
</feature>
<evidence type="ECO:0000313" key="6">
    <source>
        <dbReference type="Proteomes" id="UP001281761"/>
    </source>
</evidence>
<feature type="region of interest" description="Disordered" evidence="3">
    <location>
        <begin position="2490"/>
        <end position="2510"/>
    </location>
</feature>
<feature type="domain" description="Protein kinase" evidence="4">
    <location>
        <begin position="22"/>
        <end position="287"/>
    </location>
</feature>
<feature type="compositionally biased region" description="Basic and acidic residues" evidence="3">
    <location>
        <begin position="4347"/>
        <end position="4358"/>
    </location>
</feature>
<feature type="compositionally biased region" description="Basic and acidic residues" evidence="3">
    <location>
        <begin position="1169"/>
        <end position="1179"/>
    </location>
</feature>
<dbReference type="GO" id="GO:0004709">
    <property type="term" value="F:MAP kinase kinase kinase activity"/>
    <property type="evidence" value="ECO:0007669"/>
    <property type="project" value="UniProtKB-EC"/>
</dbReference>
<feature type="compositionally biased region" description="Polar residues" evidence="3">
    <location>
        <begin position="991"/>
        <end position="1005"/>
    </location>
</feature>
<feature type="region of interest" description="Disordered" evidence="3">
    <location>
        <begin position="3359"/>
        <end position="3395"/>
    </location>
</feature>
<evidence type="ECO:0000256" key="2">
    <source>
        <dbReference type="SAM" id="Coils"/>
    </source>
</evidence>
<feature type="region of interest" description="Disordered" evidence="3">
    <location>
        <begin position="4506"/>
        <end position="4549"/>
    </location>
</feature>
<evidence type="ECO:0000313" key="5">
    <source>
        <dbReference type="EMBL" id="KAK2951395.1"/>
    </source>
</evidence>
<dbReference type="EC" id="2.7.11.25" evidence="5"/>
<evidence type="ECO:0000256" key="3">
    <source>
        <dbReference type="SAM" id="MobiDB-lite"/>
    </source>
</evidence>
<feature type="compositionally biased region" description="Polar residues" evidence="3">
    <location>
        <begin position="3674"/>
        <end position="3690"/>
    </location>
</feature>
<feature type="compositionally biased region" description="Polar residues" evidence="3">
    <location>
        <begin position="4897"/>
        <end position="4912"/>
    </location>
</feature>
<feature type="region of interest" description="Disordered" evidence="3">
    <location>
        <begin position="2143"/>
        <end position="2242"/>
    </location>
</feature>
<keyword evidence="5" id="KW-0808">Transferase</keyword>
<organism evidence="5 6">
    <name type="scientific">Blattamonas nauphoetae</name>
    <dbReference type="NCBI Taxonomy" id="2049346"/>
    <lineage>
        <taxon>Eukaryota</taxon>
        <taxon>Metamonada</taxon>
        <taxon>Preaxostyla</taxon>
        <taxon>Oxymonadida</taxon>
        <taxon>Blattamonas</taxon>
    </lineage>
</organism>
<feature type="compositionally biased region" description="Low complexity" evidence="3">
    <location>
        <begin position="3998"/>
        <end position="4010"/>
    </location>
</feature>
<feature type="coiled-coil region" evidence="2">
    <location>
        <begin position="322"/>
        <end position="398"/>
    </location>
</feature>
<dbReference type="CDD" id="cd00180">
    <property type="entry name" value="PKc"/>
    <property type="match status" value="1"/>
</dbReference>
<feature type="region of interest" description="Disordered" evidence="3">
    <location>
        <begin position="4670"/>
        <end position="4712"/>
    </location>
</feature>
<evidence type="ECO:0000259" key="4">
    <source>
        <dbReference type="PROSITE" id="PS50011"/>
    </source>
</evidence>
<name>A0ABQ9XIX3_9EUKA</name>
<feature type="compositionally biased region" description="Polar residues" evidence="3">
    <location>
        <begin position="4035"/>
        <end position="4057"/>
    </location>
</feature>
<dbReference type="EMBL" id="JARBJD010000119">
    <property type="protein sequence ID" value="KAK2951395.1"/>
    <property type="molecule type" value="Genomic_DNA"/>
</dbReference>
<feature type="region of interest" description="Disordered" evidence="3">
    <location>
        <begin position="4035"/>
        <end position="4059"/>
    </location>
</feature>
<feature type="compositionally biased region" description="Polar residues" evidence="3">
    <location>
        <begin position="3549"/>
        <end position="3558"/>
    </location>
</feature>
<comment type="caution">
    <text evidence="5">The sequence shown here is derived from an EMBL/GenBank/DDBJ whole genome shotgun (WGS) entry which is preliminary data.</text>
</comment>
<keyword evidence="1" id="KW-0067">ATP-binding</keyword>
<feature type="region of interest" description="Disordered" evidence="3">
    <location>
        <begin position="1406"/>
        <end position="1517"/>
    </location>
</feature>
<feature type="region of interest" description="Disordered" evidence="3">
    <location>
        <begin position="1324"/>
        <end position="1356"/>
    </location>
</feature>
<feature type="compositionally biased region" description="Polar residues" evidence="3">
    <location>
        <begin position="4681"/>
        <end position="4699"/>
    </location>
</feature>
<dbReference type="PANTHER" id="PTHR44167:SF18">
    <property type="entry name" value="PROTEIN KINASE DOMAIN-CONTAINING PROTEIN"/>
    <property type="match status" value="1"/>
</dbReference>
<feature type="region of interest" description="Disordered" evidence="3">
    <location>
        <begin position="1204"/>
        <end position="1311"/>
    </location>
</feature>
<dbReference type="Gene3D" id="1.10.510.10">
    <property type="entry name" value="Transferase(Phosphotransferase) domain 1"/>
    <property type="match status" value="1"/>
</dbReference>
<dbReference type="PANTHER" id="PTHR44167">
    <property type="entry name" value="OVARIAN-SPECIFIC SERINE/THREONINE-PROTEIN KINASE LOK-RELATED"/>
    <property type="match status" value="1"/>
</dbReference>
<feature type="region of interest" description="Disordered" evidence="3">
    <location>
        <begin position="4119"/>
        <end position="4142"/>
    </location>
</feature>
<accession>A0ABQ9XIX3</accession>
<feature type="compositionally biased region" description="Polar residues" evidence="3">
    <location>
        <begin position="4530"/>
        <end position="4549"/>
    </location>
</feature>
<feature type="region of interest" description="Disordered" evidence="3">
    <location>
        <begin position="405"/>
        <end position="430"/>
    </location>
</feature>
<feature type="compositionally biased region" description="Polar residues" evidence="3">
    <location>
        <begin position="2943"/>
        <end position="2965"/>
    </location>
</feature>
<feature type="binding site" evidence="1">
    <location>
        <position position="51"/>
    </location>
    <ligand>
        <name>ATP</name>
        <dbReference type="ChEBI" id="CHEBI:30616"/>
    </ligand>
</feature>
<feature type="region of interest" description="Disordered" evidence="3">
    <location>
        <begin position="3538"/>
        <end position="3585"/>
    </location>
</feature>
<feature type="region of interest" description="Disordered" evidence="3">
    <location>
        <begin position="3086"/>
        <end position="3127"/>
    </location>
</feature>
<feature type="compositionally biased region" description="Polar residues" evidence="3">
    <location>
        <begin position="4875"/>
        <end position="4889"/>
    </location>
</feature>
<feature type="compositionally biased region" description="Polar residues" evidence="3">
    <location>
        <begin position="2164"/>
        <end position="2179"/>
    </location>
</feature>
<feature type="compositionally biased region" description="Polar residues" evidence="3">
    <location>
        <begin position="2496"/>
        <end position="2510"/>
    </location>
</feature>
<feature type="region of interest" description="Disordered" evidence="3">
    <location>
        <begin position="4757"/>
        <end position="4912"/>
    </location>
</feature>
<evidence type="ECO:0000256" key="1">
    <source>
        <dbReference type="PROSITE-ProRule" id="PRU10141"/>
    </source>
</evidence>
<dbReference type="SMART" id="SM00220">
    <property type="entry name" value="S_TKc"/>
    <property type="match status" value="1"/>
</dbReference>